<dbReference type="Proteomes" id="UP000230119">
    <property type="component" value="Unassembled WGS sequence"/>
</dbReference>
<dbReference type="SUPFAM" id="SSF89095">
    <property type="entry name" value="GatB/YqeY motif"/>
    <property type="match status" value="1"/>
</dbReference>
<organism evidence="1 2">
    <name type="scientific">Candidatus Roizmanbacteria bacterium CG03_land_8_20_14_0_80_39_12</name>
    <dbReference type="NCBI Taxonomy" id="1974847"/>
    <lineage>
        <taxon>Bacteria</taxon>
        <taxon>Candidatus Roizmaniibacteriota</taxon>
    </lineage>
</organism>
<dbReference type="InterPro" id="IPR019004">
    <property type="entry name" value="YqeY/Aim41"/>
</dbReference>
<protein>
    <recommendedName>
        <fullName evidence="3">Glutamyl-tRNA amidotransferase</fullName>
    </recommendedName>
</protein>
<dbReference type="InterPro" id="IPR042184">
    <property type="entry name" value="YqeY/Aim41_N"/>
</dbReference>
<dbReference type="PANTHER" id="PTHR28055">
    <property type="entry name" value="ALTERED INHERITANCE OF MITOCHONDRIA PROTEIN 41, MITOCHONDRIAL"/>
    <property type="match status" value="1"/>
</dbReference>
<sequence length="160" mass="18030">MSVVESFFFIEYNYSMLYEQLQAEQITALKTKDTLKLLTLRGIIAQIKNKEIDKGSALTEEEVMAVMGKTKKELLESIESFTKGGRTDLTEESQKQLVIVSAYLPPELSEEELEKEVRALIDTNTEAIAKNPKAIIGICMKELKNKAESSRILAVLKKVQ</sequence>
<gene>
    <name evidence="1" type="ORF">COS52_01415</name>
</gene>
<evidence type="ECO:0000313" key="1">
    <source>
        <dbReference type="EMBL" id="PIV08682.1"/>
    </source>
</evidence>
<accession>A0A2M7BT71</accession>
<dbReference type="EMBL" id="PEVA01000057">
    <property type="protein sequence ID" value="PIV08682.1"/>
    <property type="molecule type" value="Genomic_DNA"/>
</dbReference>
<dbReference type="Gene3D" id="1.10.10.410">
    <property type="match status" value="1"/>
</dbReference>
<dbReference type="GO" id="GO:0016884">
    <property type="term" value="F:carbon-nitrogen ligase activity, with glutamine as amido-N-donor"/>
    <property type="evidence" value="ECO:0007669"/>
    <property type="project" value="InterPro"/>
</dbReference>
<dbReference type="Gene3D" id="1.10.1510.10">
    <property type="entry name" value="Uncharacterised protein YqeY/AIM41 PF09424, N-terminal domain"/>
    <property type="match status" value="1"/>
</dbReference>
<dbReference type="InterPro" id="IPR003789">
    <property type="entry name" value="Asn/Gln_tRNA_amidoTrase-B-like"/>
</dbReference>
<dbReference type="Pfam" id="PF09424">
    <property type="entry name" value="YqeY"/>
    <property type="match status" value="1"/>
</dbReference>
<dbReference type="PANTHER" id="PTHR28055:SF1">
    <property type="entry name" value="ALTERED INHERITANCE OF MITOCHONDRIA PROTEIN 41, MITOCHONDRIAL"/>
    <property type="match status" value="1"/>
</dbReference>
<evidence type="ECO:0008006" key="3">
    <source>
        <dbReference type="Google" id="ProtNLM"/>
    </source>
</evidence>
<dbReference type="AlphaFoldDB" id="A0A2M7BT71"/>
<dbReference type="InterPro" id="IPR023168">
    <property type="entry name" value="GatB_Yqey_C_2"/>
</dbReference>
<reference evidence="2" key="1">
    <citation type="submission" date="2017-09" db="EMBL/GenBank/DDBJ databases">
        <title>Depth-based differentiation of microbial function through sediment-hosted aquifers and enrichment of novel symbionts in the deep terrestrial subsurface.</title>
        <authorList>
            <person name="Probst A.J."/>
            <person name="Ladd B."/>
            <person name="Jarett J.K."/>
            <person name="Geller-Mcgrath D.E."/>
            <person name="Sieber C.M.K."/>
            <person name="Emerson J.B."/>
            <person name="Anantharaman K."/>
            <person name="Thomas B.C."/>
            <person name="Malmstrom R."/>
            <person name="Stieglmeier M."/>
            <person name="Klingl A."/>
            <person name="Woyke T."/>
            <person name="Ryan C.M."/>
            <person name="Banfield J.F."/>
        </authorList>
    </citation>
    <scope>NUCLEOTIDE SEQUENCE [LARGE SCALE GENOMIC DNA]</scope>
</reference>
<comment type="caution">
    <text evidence="1">The sequence shown here is derived from an EMBL/GenBank/DDBJ whole genome shotgun (WGS) entry which is preliminary data.</text>
</comment>
<proteinExistence type="predicted"/>
<name>A0A2M7BT71_9BACT</name>
<evidence type="ECO:0000313" key="2">
    <source>
        <dbReference type="Proteomes" id="UP000230119"/>
    </source>
</evidence>